<proteinExistence type="predicted"/>
<evidence type="ECO:0000313" key="4">
    <source>
        <dbReference type="Proteomes" id="UP000054321"/>
    </source>
</evidence>
<accession>A0A0C3C152</accession>
<reference evidence="4" key="2">
    <citation type="submission" date="2015-01" db="EMBL/GenBank/DDBJ databases">
        <title>Evolutionary Origins and Diversification of the Mycorrhizal Mutualists.</title>
        <authorList>
            <consortium name="DOE Joint Genome Institute"/>
            <consortium name="Mycorrhizal Genomics Consortium"/>
            <person name="Kohler A."/>
            <person name="Kuo A."/>
            <person name="Nagy L.G."/>
            <person name="Floudas D."/>
            <person name="Copeland A."/>
            <person name="Barry K.W."/>
            <person name="Cichocki N."/>
            <person name="Veneault-Fourrey C."/>
            <person name="LaButti K."/>
            <person name="Lindquist E.A."/>
            <person name="Lipzen A."/>
            <person name="Lundell T."/>
            <person name="Morin E."/>
            <person name="Murat C."/>
            <person name="Riley R."/>
            <person name="Ohm R."/>
            <person name="Sun H."/>
            <person name="Tunlid A."/>
            <person name="Henrissat B."/>
            <person name="Grigoriev I.V."/>
            <person name="Hibbett D.S."/>
            <person name="Martin F."/>
        </authorList>
    </citation>
    <scope>NUCLEOTIDE SEQUENCE [LARGE SCALE GENOMIC DNA]</scope>
    <source>
        <strain evidence="4">Zn</strain>
    </source>
</reference>
<dbReference type="EMBL" id="KN832918">
    <property type="protein sequence ID" value="KIM92563.1"/>
    <property type="molecule type" value="Genomic_DNA"/>
</dbReference>
<dbReference type="SUPFAM" id="SSF54160">
    <property type="entry name" value="Chromo domain-like"/>
    <property type="match status" value="1"/>
</dbReference>
<evidence type="ECO:0000256" key="1">
    <source>
        <dbReference type="ARBA" id="ARBA00011353"/>
    </source>
</evidence>
<dbReference type="OrthoDB" id="5307280at2759"/>
<dbReference type="InParanoid" id="A0A0C3C152"/>
<comment type="subunit">
    <text evidence="1">Component of the NuA4 histone acetyltransferase complex.</text>
</comment>
<name>A0A0C3C152_OIDMZ</name>
<dbReference type="HOGENOM" id="CLU_1289287_0_0_1"/>
<gene>
    <name evidence="3" type="ORF">OIDMADRAFT_62450</name>
</gene>
<evidence type="ECO:0000313" key="3">
    <source>
        <dbReference type="EMBL" id="KIM92563.1"/>
    </source>
</evidence>
<dbReference type="Gene3D" id="2.40.50.40">
    <property type="match status" value="1"/>
</dbReference>
<feature type="region of interest" description="Disordered" evidence="2">
    <location>
        <begin position="1"/>
        <end position="60"/>
    </location>
</feature>
<dbReference type="InterPro" id="IPR016197">
    <property type="entry name" value="Chromo-like_dom_sf"/>
</dbReference>
<reference evidence="3 4" key="1">
    <citation type="submission" date="2014-04" db="EMBL/GenBank/DDBJ databases">
        <authorList>
            <consortium name="DOE Joint Genome Institute"/>
            <person name="Kuo A."/>
            <person name="Martino E."/>
            <person name="Perotto S."/>
            <person name="Kohler A."/>
            <person name="Nagy L.G."/>
            <person name="Floudas D."/>
            <person name="Copeland A."/>
            <person name="Barry K.W."/>
            <person name="Cichocki N."/>
            <person name="Veneault-Fourrey C."/>
            <person name="LaButti K."/>
            <person name="Lindquist E.A."/>
            <person name="Lipzen A."/>
            <person name="Lundell T."/>
            <person name="Morin E."/>
            <person name="Murat C."/>
            <person name="Sun H."/>
            <person name="Tunlid A."/>
            <person name="Henrissat B."/>
            <person name="Grigoriev I.V."/>
            <person name="Hibbett D.S."/>
            <person name="Martin F."/>
            <person name="Nordberg H.P."/>
            <person name="Cantor M.N."/>
            <person name="Hua S.X."/>
        </authorList>
    </citation>
    <scope>NUCLEOTIDE SEQUENCE [LARGE SCALE GENOMIC DNA]</scope>
    <source>
        <strain evidence="3 4">Zn</strain>
    </source>
</reference>
<protein>
    <recommendedName>
        <fullName evidence="5">Chromo domain-containing protein</fullName>
    </recommendedName>
</protein>
<evidence type="ECO:0000256" key="2">
    <source>
        <dbReference type="SAM" id="MobiDB-lite"/>
    </source>
</evidence>
<dbReference type="AlphaFoldDB" id="A0A0C3C152"/>
<dbReference type="Proteomes" id="UP000054321">
    <property type="component" value="Unassembled WGS sequence"/>
</dbReference>
<keyword evidence="4" id="KW-1185">Reference proteome</keyword>
<sequence length="214" mass="23624">MKPKDIRERDDEEDEGQLIQDGPVALPLPATAKSVSPSPVGIATSRPGQSSTGASPTLAELRASKSDACSTEAATMPPPYEDFICSCIEGQPVSTSRTSPATLESACLGRLQSSSGEIEDVDQEWEVRKVIGKEYVDGVPHYLVEWCPTLEPQHSLRHAKELVDEFEVQLEARRVAKDGSKGLYLKMKRRVVAVPDLSRRQQKKKQQGRLRKQK</sequence>
<dbReference type="CDD" id="cd00024">
    <property type="entry name" value="CD_CSD"/>
    <property type="match status" value="1"/>
</dbReference>
<evidence type="ECO:0008006" key="5">
    <source>
        <dbReference type="Google" id="ProtNLM"/>
    </source>
</evidence>
<organism evidence="3 4">
    <name type="scientific">Oidiodendron maius (strain Zn)</name>
    <dbReference type="NCBI Taxonomy" id="913774"/>
    <lineage>
        <taxon>Eukaryota</taxon>
        <taxon>Fungi</taxon>
        <taxon>Dikarya</taxon>
        <taxon>Ascomycota</taxon>
        <taxon>Pezizomycotina</taxon>
        <taxon>Leotiomycetes</taxon>
        <taxon>Leotiomycetes incertae sedis</taxon>
        <taxon>Myxotrichaceae</taxon>
        <taxon>Oidiodendron</taxon>
    </lineage>
</organism>
<feature type="compositionally biased region" description="Polar residues" evidence="2">
    <location>
        <begin position="46"/>
        <end position="55"/>
    </location>
</feature>